<dbReference type="GO" id="GO:0016746">
    <property type="term" value="F:acyltransferase activity"/>
    <property type="evidence" value="ECO:0007669"/>
    <property type="project" value="UniProtKB-KW"/>
</dbReference>
<accession>A0ABS7ANN6</accession>
<name>A0ABS7ANN6_9CLOT</name>
<proteinExistence type="predicted"/>
<keyword evidence="1" id="KW-0472">Membrane</keyword>
<feature type="transmembrane region" description="Helical" evidence="1">
    <location>
        <begin position="193"/>
        <end position="212"/>
    </location>
</feature>
<gene>
    <name evidence="3" type="ORF">KYD98_09185</name>
</gene>
<evidence type="ECO:0000313" key="4">
    <source>
        <dbReference type="Proteomes" id="UP001519921"/>
    </source>
</evidence>
<dbReference type="InterPro" id="IPR002656">
    <property type="entry name" value="Acyl_transf_3_dom"/>
</dbReference>
<dbReference type="EMBL" id="JAHXPT010000006">
    <property type="protein sequence ID" value="MBW6410268.1"/>
    <property type="molecule type" value="Genomic_DNA"/>
</dbReference>
<dbReference type="PANTHER" id="PTHR23028:SF53">
    <property type="entry name" value="ACYL_TRANSF_3 DOMAIN-CONTAINING PROTEIN"/>
    <property type="match status" value="1"/>
</dbReference>
<feature type="transmembrane region" description="Helical" evidence="1">
    <location>
        <begin position="164"/>
        <end position="181"/>
    </location>
</feature>
<keyword evidence="1" id="KW-0812">Transmembrane</keyword>
<dbReference type="PANTHER" id="PTHR23028">
    <property type="entry name" value="ACETYLTRANSFERASE"/>
    <property type="match status" value="1"/>
</dbReference>
<evidence type="ECO:0000259" key="2">
    <source>
        <dbReference type="Pfam" id="PF01757"/>
    </source>
</evidence>
<feature type="transmembrane region" description="Helical" evidence="1">
    <location>
        <begin position="52"/>
        <end position="69"/>
    </location>
</feature>
<sequence length="353" mass="40547">MTTNKNQKIFISGLESIRGIAACLIVYFHVWALCGFAKFSPILDSIVGNFDSLVRMFFILSGFALLCGYEKTLLNSEFSLRNFYIKRFFKIAPVFYLVLIIQICLSYFLNHQYYSISNIIMSITFLFGLLPANQELVWASWAVGIECVFYIIFPLFLLLVKNKLSLIISLIISMIITYNYTNLIGNGIPNSHINVLIYLSYFFMGGVLYRSIPVIKNIKKNKNIWYIIEIPFLIGVVVLGVVLTKLFNRDIGMLITFSLIIGGAIYGYSFIVVNKITKFLGNISYSIYLFHMITVQVLNKLGVIKYITQITSNKYLSYIFVGTLVLICTCIVSYLTTKYVEEYWIKKGKKYMK</sequence>
<dbReference type="InterPro" id="IPR050879">
    <property type="entry name" value="Acyltransferase_3"/>
</dbReference>
<keyword evidence="1" id="KW-1133">Transmembrane helix</keyword>
<feature type="transmembrane region" description="Helical" evidence="1">
    <location>
        <begin position="251"/>
        <end position="271"/>
    </location>
</feature>
<feature type="transmembrane region" description="Helical" evidence="1">
    <location>
        <begin position="315"/>
        <end position="335"/>
    </location>
</feature>
<feature type="transmembrane region" description="Helical" evidence="1">
    <location>
        <begin position="224"/>
        <end position="244"/>
    </location>
</feature>
<feature type="domain" description="Acyltransferase 3" evidence="2">
    <location>
        <begin position="12"/>
        <end position="335"/>
    </location>
</feature>
<keyword evidence="3" id="KW-0012">Acyltransferase</keyword>
<keyword evidence="4" id="KW-1185">Reference proteome</keyword>
<dbReference type="RefSeq" id="WP_219779442.1">
    <property type="nucleotide sequence ID" value="NZ_JAHXPT010000006.1"/>
</dbReference>
<feature type="transmembrane region" description="Helical" evidence="1">
    <location>
        <begin position="89"/>
        <end position="108"/>
    </location>
</feature>
<evidence type="ECO:0000256" key="1">
    <source>
        <dbReference type="SAM" id="Phobius"/>
    </source>
</evidence>
<dbReference type="Pfam" id="PF01757">
    <property type="entry name" value="Acyl_transf_3"/>
    <property type="match status" value="1"/>
</dbReference>
<keyword evidence="3" id="KW-0808">Transferase</keyword>
<feature type="transmembrane region" description="Helical" evidence="1">
    <location>
        <begin position="20"/>
        <end position="40"/>
    </location>
</feature>
<evidence type="ECO:0000313" key="3">
    <source>
        <dbReference type="EMBL" id="MBW6410268.1"/>
    </source>
</evidence>
<organism evidence="3 4">
    <name type="scientific">Clostridium weizhouense</name>
    <dbReference type="NCBI Taxonomy" id="2859781"/>
    <lineage>
        <taxon>Bacteria</taxon>
        <taxon>Bacillati</taxon>
        <taxon>Bacillota</taxon>
        <taxon>Clostridia</taxon>
        <taxon>Eubacteriales</taxon>
        <taxon>Clostridiaceae</taxon>
        <taxon>Clostridium</taxon>
    </lineage>
</organism>
<feature type="transmembrane region" description="Helical" evidence="1">
    <location>
        <begin position="137"/>
        <end position="158"/>
    </location>
</feature>
<protein>
    <submittedName>
        <fullName evidence="3">Acyltransferase</fullName>
    </submittedName>
</protein>
<dbReference type="Proteomes" id="UP001519921">
    <property type="component" value="Unassembled WGS sequence"/>
</dbReference>
<reference evidence="3 4" key="1">
    <citation type="submission" date="2021-07" db="EMBL/GenBank/DDBJ databases">
        <title>Clostridium weizhouense sp. nov., an anaerobic bacterium isolated from activated sludge of Petroleum wastewater.</title>
        <authorList>
            <person name="Li Q."/>
        </authorList>
    </citation>
    <scope>NUCLEOTIDE SEQUENCE [LARGE SCALE GENOMIC DNA]</scope>
    <source>
        <strain evidence="3 4">YB-6</strain>
    </source>
</reference>
<comment type="caution">
    <text evidence="3">The sequence shown here is derived from an EMBL/GenBank/DDBJ whole genome shotgun (WGS) entry which is preliminary data.</text>
</comment>